<dbReference type="Gene3D" id="3.40.50.300">
    <property type="entry name" value="P-loop containing nucleotide triphosphate hydrolases"/>
    <property type="match status" value="1"/>
</dbReference>
<dbReference type="PANTHER" id="PTHR34388">
    <property type="entry name" value="DNA POLYMERASE III SUBUNIT DELTA"/>
    <property type="match status" value="1"/>
</dbReference>
<name>A0ABS7AAA3_9PROT</name>
<dbReference type="SUPFAM" id="SSF52540">
    <property type="entry name" value="P-loop containing nucleoside triphosphate hydrolases"/>
    <property type="match status" value="1"/>
</dbReference>
<dbReference type="SUPFAM" id="SSF48019">
    <property type="entry name" value="post-AAA+ oligomerization domain-like"/>
    <property type="match status" value="1"/>
</dbReference>
<dbReference type="InterPro" id="IPR027417">
    <property type="entry name" value="P-loop_NTPase"/>
</dbReference>
<dbReference type="EC" id="2.7.7.7" evidence="1"/>
<evidence type="ECO:0000313" key="9">
    <source>
        <dbReference type="Proteomes" id="UP001196565"/>
    </source>
</evidence>
<keyword evidence="3 8" id="KW-0548">Nucleotidyltransferase</keyword>
<organism evidence="8 9">
    <name type="scientific">Roseomonas alba</name>
    <dbReference type="NCBI Taxonomy" id="2846776"/>
    <lineage>
        <taxon>Bacteria</taxon>
        <taxon>Pseudomonadati</taxon>
        <taxon>Pseudomonadota</taxon>
        <taxon>Alphaproteobacteria</taxon>
        <taxon>Acetobacterales</taxon>
        <taxon>Roseomonadaceae</taxon>
        <taxon>Roseomonas</taxon>
    </lineage>
</organism>
<gene>
    <name evidence="8" type="primary">holA</name>
    <name evidence="8" type="ORF">KPL78_15245</name>
</gene>
<keyword evidence="2 8" id="KW-0808">Transferase</keyword>
<keyword evidence="5" id="KW-0239">DNA-directed DNA polymerase</keyword>
<dbReference type="EMBL" id="JAHYBZ010000005">
    <property type="protein sequence ID" value="MBW6399217.1"/>
    <property type="molecule type" value="Genomic_DNA"/>
</dbReference>
<comment type="similarity">
    <text evidence="6">Belongs to the DNA polymerase HolA subunit family.</text>
</comment>
<evidence type="ECO:0000256" key="4">
    <source>
        <dbReference type="ARBA" id="ARBA00022705"/>
    </source>
</evidence>
<dbReference type="GO" id="GO:0003887">
    <property type="term" value="F:DNA-directed DNA polymerase activity"/>
    <property type="evidence" value="ECO:0007669"/>
    <property type="project" value="UniProtKB-EC"/>
</dbReference>
<dbReference type="InterPro" id="IPR005790">
    <property type="entry name" value="DNA_polIII_delta"/>
</dbReference>
<protein>
    <recommendedName>
        <fullName evidence="1">DNA-directed DNA polymerase</fullName>
        <ecNumber evidence="1">2.7.7.7</ecNumber>
    </recommendedName>
</protein>
<reference evidence="8 9" key="1">
    <citation type="submission" date="2021-07" db="EMBL/GenBank/DDBJ databases">
        <authorList>
            <person name="So Y."/>
        </authorList>
    </citation>
    <scope>NUCLEOTIDE SEQUENCE [LARGE SCALE GENOMIC DNA]</scope>
    <source>
        <strain evidence="8 9">HJA6</strain>
    </source>
</reference>
<dbReference type="InterPro" id="IPR008921">
    <property type="entry name" value="DNA_pol3_clamp-load_cplx_C"/>
</dbReference>
<keyword evidence="4" id="KW-0235">DNA replication</keyword>
<evidence type="ECO:0000256" key="6">
    <source>
        <dbReference type="ARBA" id="ARBA00034754"/>
    </source>
</evidence>
<sequence>MAKLDARRLQAFLADPGAVRVVLIFGEDGGLVRERGDALARAVAGDDPFRLVDITRDVAAKDATLLAAEAATPALTGGRRLVRVRDATDGLANGAKAVLAGQGPGIVLLEAGALDGRKGLRAALEKAGPEAAVIACYVETGAALEASIGAVLRDFGVTADPAALAWMAQRLGEDRLVMRRECEKLALFVGAGGRVTEDDALASLSEGSALDLDAALLAATEGDAPRADAALDAAFAEGAAAVQVVRAALRHVQRLEVAAAAVARGASAKDAVEGLRPPVFFKTRPAFERALRLWRPEMLAAAGAALLEAERLTKTTGMPDATVARAAVMGLARQAVRAKRG</sequence>
<dbReference type="RefSeq" id="WP_219763833.1">
    <property type="nucleotide sequence ID" value="NZ_JAHYBZ010000005.1"/>
</dbReference>
<evidence type="ECO:0000256" key="1">
    <source>
        <dbReference type="ARBA" id="ARBA00012417"/>
    </source>
</evidence>
<evidence type="ECO:0000256" key="2">
    <source>
        <dbReference type="ARBA" id="ARBA00022679"/>
    </source>
</evidence>
<dbReference type="PANTHER" id="PTHR34388:SF1">
    <property type="entry name" value="DNA POLYMERASE III SUBUNIT DELTA"/>
    <property type="match status" value="1"/>
</dbReference>
<dbReference type="Proteomes" id="UP001196565">
    <property type="component" value="Unassembled WGS sequence"/>
</dbReference>
<keyword evidence="9" id="KW-1185">Reference proteome</keyword>
<comment type="caution">
    <text evidence="8">The sequence shown here is derived from an EMBL/GenBank/DDBJ whole genome shotgun (WGS) entry which is preliminary data.</text>
</comment>
<dbReference type="Gene3D" id="1.20.272.10">
    <property type="match status" value="1"/>
</dbReference>
<proteinExistence type="inferred from homology"/>
<evidence type="ECO:0000256" key="3">
    <source>
        <dbReference type="ARBA" id="ARBA00022695"/>
    </source>
</evidence>
<accession>A0ABS7AAA3</accession>
<evidence type="ECO:0000313" key="8">
    <source>
        <dbReference type="EMBL" id="MBW6399217.1"/>
    </source>
</evidence>
<comment type="catalytic activity">
    <reaction evidence="7">
        <text>DNA(n) + a 2'-deoxyribonucleoside 5'-triphosphate = DNA(n+1) + diphosphate</text>
        <dbReference type="Rhea" id="RHEA:22508"/>
        <dbReference type="Rhea" id="RHEA-COMP:17339"/>
        <dbReference type="Rhea" id="RHEA-COMP:17340"/>
        <dbReference type="ChEBI" id="CHEBI:33019"/>
        <dbReference type="ChEBI" id="CHEBI:61560"/>
        <dbReference type="ChEBI" id="CHEBI:173112"/>
        <dbReference type="EC" id="2.7.7.7"/>
    </reaction>
</comment>
<dbReference type="NCBIfam" id="TIGR01128">
    <property type="entry name" value="holA"/>
    <property type="match status" value="1"/>
</dbReference>
<evidence type="ECO:0000256" key="7">
    <source>
        <dbReference type="ARBA" id="ARBA00049244"/>
    </source>
</evidence>
<evidence type="ECO:0000256" key="5">
    <source>
        <dbReference type="ARBA" id="ARBA00022932"/>
    </source>
</evidence>